<evidence type="ECO:0000256" key="1">
    <source>
        <dbReference type="SAM" id="MobiDB-lite"/>
    </source>
</evidence>
<feature type="region of interest" description="Disordered" evidence="1">
    <location>
        <begin position="19"/>
        <end position="87"/>
    </location>
</feature>
<accession>A0A2Z7BXS7</accession>
<dbReference type="Proteomes" id="UP000250235">
    <property type="component" value="Unassembled WGS sequence"/>
</dbReference>
<reference evidence="2 3" key="1">
    <citation type="journal article" date="2015" name="Proc. Natl. Acad. Sci. U.S.A.">
        <title>The resurrection genome of Boea hygrometrica: A blueprint for survival of dehydration.</title>
        <authorList>
            <person name="Xiao L."/>
            <person name="Yang G."/>
            <person name="Zhang L."/>
            <person name="Yang X."/>
            <person name="Zhao S."/>
            <person name="Ji Z."/>
            <person name="Zhou Q."/>
            <person name="Hu M."/>
            <person name="Wang Y."/>
            <person name="Chen M."/>
            <person name="Xu Y."/>
            <person name="Jin H."/>
            <person name="Xiao X."/>
            <person name="Hu G."/>
            <person name="Bao F."/>
            <person name="Hu Y."/>
            <person name="Wan P."/>
            <person name="Li L."/>
            <person name="Deng X."/>
            <person name="Kuang T."/>
            <person name="Xiang C."/>
            <person name="Zhu J.K."/>
            <person name="Oliver M.J."/>
            <person name="He Y."/>
        </authorList>
    </citation>
    <scope>NUCLEOTIDE SEQUENCE [LARGE SCALE GENOMIC DNA]</scope>
    <source>
        <strain evidence="3">cv. XS01</strain>
    </source>
</reference>
<name>A0A2Z7BXS7_9LAMI</name>
<proteinExistence type="predicted"/>
<protein>
    <submittedName>
        <fullName evidence="2">Uncharacterized protein</fullName>
    </submittedName>
</protein>
<dbReference type="AlphaFoldDB" id="A0A2Z7BXS7"/>
<evidence type="ECO:0000313" key="3">
    <source>
        <dbReference type="Proteomes" id="UP000250235"/>
    </source>
</evidence>
<keyword evidence="3" id="KW-1185">Reference proteome</keyword>
<evidence type="ECO:0000313" key="2">
    <source>
        <dbReference type="EMBL" id="KZV37047.1"/>
    </source>
</evidence>
<sequence length="136" mass="15379">MAIGYFEEEHPTSFLDVMQSLEDLPEEGEVAEGGTSGSEAEHPPTPFVFRLNSWQSNRSGHSAYRKEEQNTNSSRYTSIVPPVPMEKLDRDARTTTKLQPAQPYDISSGTNYDINRTGVYQLSPARTYTPKFDTWL</sequence>
<gene>
    <name evidence="2" type="ORF">F511_11993</name>
</gene>
<dbReference type="EMBL" id="KV003165">
    <property type="protein sequence ID" value="KZV37047.1"/>
    <property type="molecule type" value="Genomic_DNA"/>
</dbReference>
<organism evidence="2 3">
    <name type="scientific">Dorcoceras hygrometricum</name>
    <dbReference type="NCBI Taxonomy" id="472368"/>
    <lineage>
        <taxon>Eukaryota</taxon>
        <taxon>Viridiplantae</taxon>
        <taxon>Streptophyta</taxon>
        <taxon>Embryophyta</taxon>
        <taxon>Tracheophyta</taxon>
        <taxon>Spermatophyta</taxon>
        <taxon>Magnoliopsida</taxon>
        <taxon>eudicotyledons</taxon>
        <taxon>Gunneridae</taxon>
        <taxon>Pentapetalae</taxon>
        <taxon>asterids</taxon>
        <taxon>lamiids</taxon>
        <taxon>Lamiales</taxon>
        <taxon>Gesneriaceae</taxon>
        <taxon>Didymocarpoideae</taxon>
        <taxon>Trichosporeae</taxon>
        <taxon>Loxocarpinae</taxon>
        <taxon>Dorcoceras</taxon>
    </lineage>
</organism>